<evidence type="ECO:0000256" key="1">
    <source>
        <dbReference type="ARBA" id="ARBA00023125"/>
    </source>
</evidence>
<dbReference type="EMBL" id="PGTD01000012">
    <property type="protein sequence ID" value="PJE30873.1"/>
    <property type="molecule type" value="Genomic_DNA"/>
</dbReference>
<keyword evidence="7" id="KW-1185">Reference proteome</keyword>
<dbReference type="RefSeq" id="WP_097147100.1">
    <property type="nucleotide sequence ID" value="NZ_OBEA01000007.1"/>
</dbReference>
<dbReference type="GO" id="GO:0045892">
    <property type="term" value="P:negative regulation of DNA-templated transcription"/>
    <property type="evidence" value="ECO:0007669"/>
    <property type="project" value="InterPro"/>
</dbReference>
<feature type="domain" description="HTH tetR-type" evidence="3">
    <location>
        <begin position="12"/>
        <end position="72"/>
    </location>
</feature>
<dbReference type="Proteomes" id="UP000231702">
    <property type="component" value="Unassembled WGS sequence"/>
</dbReference>
<dbReference type="SUPFAM" id="SSF48498">
    <property type="entry name" value="Tetracyclin repressor-like, C-terminal domain"/>
    <property type="match status" value="1"/>
</dbReference>
<dbReference type="EMBL" id="OBEA01000007">
    <property type="protein sequence ID" value="SNY57553.1"/>
    <property type="molecule type" value="Genomic_DNA"/>
</dbReference>
<dbReference type="AlphaFoldDB" id="A0A285JBT1"/>
<accession>A0A285JBT1</accession>
<dbReference type="PROSITE" id="PS50977">
    <property type="entry name" value="HTH_TETR_2"/>
    <property type="match status" value="1"/>
</dbReference>
<sequence length="204" mass="23467">MTKPVTRTRIQRKNIALISEAALSVFSTYGFRGSTVDQIAREANLSKPNLLYYFPSKEAIHGHLLSTLMETWLAPLQDMKDDGEPLEEILTYMRRKLQMSRDHPRESRLFANEIVQGAPRIIEMLETELKDLVDEKAKVIEGWMDDGRLAKSDPYHLIFSIWSLTQHYADFDVQVRAVLGPENDDPFPAAERYLTTLFTRLLAP</sequence>
<dbReference type="PANTHER" id="PTHR30055">
    <property type="entry name" value="HTH-TYPE TRANSCRIPTIONAL REGULATOR RUTR"/>
    <property type="match status" value="1"/>
</dbReference>
<dbReference type="Pfam" id="PF08362">
    <property type="entry name" value="TetR_C_3"/>
    <property type="match status" value="1"/>
</dbReference>
<dbReference type="Gene3D" id="1.10.357.10">
    <property type="entry name" value="Tetracycline Repressor, domain 2"/>
    <property type="match status" value="1"/>
</dbReference>
<dbReference type="InterPro" id="IPR001647">
    <property type="entry name" value="HTH_TetR"/>
</dbReference>
<proteinExistence type="predicted"/>
<keyword evidence="1 2" id="KW-0238">DNA-binding</keyword>
<dbReference type="Proteomes" id="UP000231655">
    <property type="component" value="Unassembled WGS sequence"/>
</dbReference>
<dbReference type="SUPFAM" id="SSF46689">
    <property type="entry name" value="Homeodomain-like"/>
    <property type="match status" value="1"/>
</dbReference>
<protein>
    <submittedName>
        <fullName evidence="4">TetR family transcriptional regulator</fullName>
    </submittedName>
    <submittedName>
        <fullName evidence="5">Transcriptional regulator, TetR family</fullName>
    </submittedName>
</protein>
<dbReference type="PANTHER" id="PTHR30055:SF196">
    <property type="entry name" value="HTH-TYPE TRANSCRIPTIONAL REGULATOR RUTR"/>
    <property type="match status" value="1"/>
</dbReference>
<evidence type="ECO:0000259" key="3">
    <source>
        <dbReference type="PROSITE" id="PS50977"/>
    </source>
</evidence>
<dbReference type="Pfam" id="PF00440">
    <property type="entry name" value="TetR_N"/>
    <property type="match status" value="1"/>
</dbReference>
<dbReference type="InterPro" id="IPR009057">
    <property type="entry name" value="Homeodomain-like_sf"/>
</dbReference>
<dbReference type="Gene3D" id="1.10.10.60">
    <property type="entry name" value="Homeodomain-like"/>
    <property type="match status" value="1"/>
</dbReference>
<name>A0A285JBT1_9RHOB</name>
<organism evidence="5 6">
    <name type="scientific">Pseudooceanicola antarcticus</name>
    <dbReference type="NCBI Taxonomy" id="1247613"/>
    <lineage>
        <taxon>Bacteria</taxon>
        <taxon>Pseudomonadati</taxon>
        <taxon>Pseudomonadota</taxon>
        <taxon>Alphaproteobacteria</taxon>
        <taxon>Rhodobacterales</taxon>
        <taxon>Paracoccaceae</taxon>
        <taxon>Pseudooceanicola</taxon>
    </lineage>
</organism>
<evidence type="ECO:0000313" key="5">
    <source>
        <dbReference type="EMBL" id="SNY57553.1"/>
    </source>
</evidence>
<feature type="DNA-binding region" description="H-T-H motif" evidence="2">
    <location>
        <begin position="35"/>
        <end position="54"/>
    </location>
</feature>
<reference evidence="4 7" key="2">
    <citation type="journal article" date="2018" name="Int. J. Syst. Evol. Microbiol.">
        <title>Pseudooceanicola lipolyticus sp. nov., a marine alphaproteobacterium, reclassification of Oceanicola flagellatus as Pseudooceanicola flagellatus comb. nov. and emended description of the genus Pseudooceanicola.</title>
        <authorList>
            <person name="Huang M.-M."/>
            <person name="Guo L.-L."/>
            <person name="Wu Y.-H."/>
            <person name="Lai Q.-L."/>
            <person name="Shao Z.-Z."/>
            <person name="Wang C.-S."/>
            <person name="Wu M."/>
            <person name="Xu X.-W."/>
        </authorList>
    </citation>
    <scope>NUCLEOTIDE SEQUENCE [LARGE SCALE GENOMIC DNA]</scope>
    <source>
        <strain evidence="4 7">Ar-45</strain>
    </source>
</reference>
<evidence type="ECO:0000313" key="6">
    <source>
        <dbReference type="Proteomes" id="UP000231655"/>
    </source>
</evidence>
<dbReference type="PRINTS" id="PR00455">
    <property type="entry name" value="HTHTETR"/>
</dbReference>
<dbReference type="OrthoDB" id="2356263at2"/>
<evidence type="ECO:0000313" key="4">
    <source>
        <dbReference type="EMBL" id="PJE30873.1"/>
    </source>
</evidence>
<dbReference type="GO" id="GO:0003700">
    <property type="term" value="F:DNA-binding transcription factor activity"/>
    <property type="evidence" value="ECO:0007669"/>
    <property type="project" value="TreeGrafter"/>
</dbReference>
<evidence type="ECO:0000256" key="2">
    <source>
        <dbReference type="PROSITE-ProRule" id="PRU00335"/>
    </source>
</evidence>
<dbReference type="GO" id="GO:0000976">
    <property type="term" value="F:transcription cis-regulatory region binding"/>
    <property type="evidence" value="ECO:0007669"/>
    <property type="project" value="TreeGrafter"/>
</dbReference>
<dbReference type="InterPro" id="IPR036271">
    <property type="entry name" value="Tet_transcr_reg_TetR-rel_C_sf"/>
</dbReference>
<evidence type="ECO:0000313" key="7">
    <source>
        <dbReference type="Proteomes" id="UP000231702"/>
    </source>
</evidence>
<reference evidence="5 6" key="1">
    <citation type="submission" date="2017-09" db="EMBL/GenBank/DDBJ databases">
        <authorList>
            <person name="Ehlers B."/>
            <person name="Leendertz F.H."/>
        </authorList>
    </citation>
    <scope>NUCLEOTIDE SEQUENCE [LARGE SCALE GENOMIC DNA]</scope>
    <source>
        <strain evidence="5 6">CGMCC 1.12662</strain>
    </source>
</reference>
<gene>
    <name evidence="4" type="ORF">CVM39_05360</name>
    <name evidence="5" type="ORF">SAMN06297129_3403</name>
</gene>
<dbReference type="InterPro" id="IPR050109">
    <property type="entry name" value="HTH-type_TetR-like_transc_reg"/>
</dbReference>
<dbReference type="InterPro" id="IPR013573">
    <property type="entry name" value="Tscrpt_reg_YcdC_C"/>
</dbReference>